<proteinExistence type="predicted"/>
<comment type="caution">
    <text evidence="3">The sequence shown here is derived from an EMBL/GenBank/DDBJ whole genome shotgun (WGS) entry which is preliminary data.</text>
</comment>
<evidence type="ECO:0000259" key="2">
    <source>
        <dbReference type="Pfam" id="PF05185"/>
    </source>
</evidence>
<dbReference type="Pfam" id="PF05185">
    <property type="entry name" value="PRMT5"/>
    <property type="match status" value="1"/>
</dbReference>
<accession>A0A401TSM0</accession>
<sequence>ILMVLGAGRGPLVNASLRAARQADRKITVYAIEKNLNAVVT</sequence>
<dbReference type="GO" id="GO:0006355">
    <property type="term" value="P:regulation of DNA-templated transcription"/>
    <property type="evidence" value="ECO:0007669"/>
    <property type="project" value="TreeGrafter"/>
</dbReference>
<dbReference type="Gene3D" id="3.40.50.150">
    <property type="entry name" value="Vaccinia Virus protein VP39"/>
    <property type="match status" value="1"/>
</dbReference>
<dbReference type="GO" id="GO:0005634">
    <property type="term" value="C:nucleus"/>
    <property type="evidence" value="ECO:0007669"/>
    <property type="project" value="TreeGrafter"/>
</dbReference>
<name>A0A401TSM0_CHIPU</name>
<dbReference type="GO" id="GO:0016274">
    <property type="term" value="F:protein-arginine N-methyltransferase activity"/>
    <property type="evidence" value="ECO:0007669"/>
    <property type="project" value="InterPro"/>
</dbReference>
<dbReference type="OrthoDB" id="1368803at2759"/>
<dbReference type="Proteomes" id="UP000287033">
    <property type="component" value="Unassembled WGS sequence"/>
</dbReference>
<protein>
    <recommendedName>
        <fullName evidence="2">PRMT5 arginine-N-methyltransferase domain-containing protein</fullName>
    </recommendedName>
</protein>
<feature type="non-terminal residue" evidence="3">
    <location>
        <position position="1"/>
    </location>
</feature>
<keyword evidence="1" id="KW-0949">S-adenosyl-L-methionine</keyword>
<dbReference type="PANTHER" id="PTHR10738:SF0">
    <property type="entry name" value="PROTEIN ARGININE N-METHYLTRANSFERASE 5"/>
    <property type="match status" value="1"/>
</dbReference>
<dbReference type="PANTHER" id="PTHR10738">
    <property type="entry name" value="PROTEIN ARGININE N-METHYLTRANSFERASE 5"/>
    <property type="match status" value="1"/>
</dbReference>
<dbReference type="GO" id="GO:0005829">
    <property type="term" value="C:cytosol"/>
    <property type="evidence" value="ECO:0007669"/>
    <property type="project" value="TreeGrafter"/>
</dbReference>
<organism evidence="3 4">
    <name type="scientific">Chiloscyllium punctatum</name>
    <name type="common">Brownbanded bambooshark</name>
    <name type="synonym">Hemiscyllium punctatum</name>
    <dbReference type="NCBI Taxonomy" id="137246"/>
    <lineage>
        <taxon>Eukaryota</taxon>
        <taxon>Metazoa</taxon>
        <taxon>Chordata</taxon>
        <taxon>Craniata</taxon>
        <taxon>Vertebrata</taxon>
        <taxon>Chondrichthyes</taxon>
        <taxon>Elasmobranchii</taxon>
        <taxon>Galeomorphii</taxon>
        <taxon>Galeoidea</taxon>
        <taxon>Orectolobiformes</taxon>
        <taxon>Hemiscylliidae</taxon>
        <taxon>Chiloscyllium</taxon>
    </lineage>
</organism>
<feature type="domain" description="PRMT5 arginine-N-methyltransferase" evidence="2">
    <location>
        <begin position="1"/>
        <end position="41"/>
    </location>
</feature>
<dbReference type="InterPro" id="IPR025799">
    <property type="entry name" value="Arg_MeTrfase"/>
</dbReference>
<evidence type="ECO:0000256" key="1">
    <source>
        <dbReference type="ARBA" id="ARBA00022691"/>
    </source>
</evidence>
<evidence type="ECO:0000313" key="4">
    <source>
        <dbReference type="Proteomes" id="UP000287033"/>
    </source>
</evidence>
<dbReference type="STRING" id="137246.A0A401TSM0"/>
<dbReference type="AlphaFoldDB" id="A0A401TSM0"/>
<evidence type="ECO:0000313" key="3">
    <source>
        <dbReference type="EMBL" id="GCC45644.1"/>
    </source>
</evidence>
<dbReference type="InterPro" id="IPR035075">
    <property type="entry name" value="PRMT5"/>
</dbReference>
<keyword evidence="4" id="KW-1185">Reference proteome</keyword>
<reference evidence="3 4" key="1">
    <citation type="journal article" date="2018" name="Nat. Ecol. Evol.">
        <title>Shark genomes provide insights into elasmobranch evolution and the origin of vertebrates.</title>
        <authorList>
            <person name="Hara Y"/>
            <person name="Yamaguchi K"/>
            <person name="Onimaru K"/>
            <person name="Kadota M"/>
            <person name="Koyanagi M"/>
            <person name="Keeley SD"/>
            <person name="Tatsumi K"/>
            <person name="Tanaka K"/>
            <person name="Motone F"/>
            <person name="Kageyama Y"/>
            <person name="Nozu R"/>
            <person name="Adachi N"/>
            <person name="Nishimura O"/>
            <person name="Nakagawa R"/>
            <person name="Tanegashima C"/>
            <person name="Kiyatake I"/>
            <person name="Matsumoto R"/>
            <person name="Murakumo K"/>
            <person name="Nishida K"/>
            <person name="Terakita A"/>
            <person name="Kuratani S"/>
            <person name="Sato K"/>
            <person name="Hyodo S Kuraku.S."/>
        </authorList>
    </citation>
    <scope>NUCLEOTIDE SEQUENCE [LARGE SCALE GENOMIC DNA]</scope>
</reference>
<gene>
    <name evidence="3" type="ORF">chiPu_0029774</name>
</gene>
<dbReference type="InterPro" id="IPR029063">
    <property type="entry name" value="SAM-dependent_MTases_sf"/>
</dbReference>
<dbReference type="EMBL" id="BEZZ01165708">
    <property type="protein sequence ID" value="GCC45644.1"/>
    <property type="molecule type" value="Genomic_DNA"/>
</dbReference>